<proteinExistence type="predicted"/>
<dbReference type="InterPro" id="IPR045394">
    <property type="entry name" value="Abhydrolase_dom"/>
</dbReference>
<keyword evidence="1" id="KW-0732">Signal</keyword>
<dbReference type="AlphaFoldDB" id="A0A934MYR0"/>
<feature type="signal peptide" evidence="1">
    <location>
        <begin position="1"/>
        <end position="28"/>
    </location>
</feature>
<gene>
    <name evidence="3" type="ORF">I8J31_03430</name>
</gene>
<accession>A0A934MYR0</accession>
<evidence type="ECO:0000313" key="3">
    <source>
        <dbReference type="EMBL" id="MBJ7536725.1"/>
    </source>
</evidence>
<reference evidence="3" key="1">
    <citation type="submission" date="2020-12" db="EMBL/GenBank/DDBJ databases">
        <title>Marinomonas arctica sp. nov., a psychrotolerant bacterium isolated from the Arctic.</title>
        <authorList>
            <person name="Zhang Y."/>
        </authorList>
    </citation>
    <scope>NUCLEOTIDE SEQUENCE</scope>
    <source>
        <strain evidence="3">C1424</strain>
    </source>
</reference>
<evidence type="ECO:0000259" key="2">
    <source>
        <dbReference type="Pfam" id="PF20091"/>
    </source>
</evidence>
<feature type="domain" description="Alpha/beta hydrolase" evidence="2">
    <location>
        <begin position="209"/>
        <end position="635"/>
    </location>
</feature>
<dbReference type="Proteomes" id="UP000628710">
    <property type="component" value="Unassembled WGS sequence"/>
</dbReference>
<feature type="chain" id="PRO_5037964199" description="Alpha/beta hydrolase domain-containing protein" evidence="1">
    <location>
        <begin position="29"/>
        <end position="648"/>
    </location>
</feature>
<keyword evidence="4" id="KW-1185">Reference proteome</keyword>
<comment type="caution">
    <text evidence="3">The sequence shown here is derived from an EMBL/GenBank/DDBJ whole genome shotgun (WGS) entry which is preliminary data.</text>
</comment>
<dbReference type="Pfam" id="PF20091">
    <property type="entry name" value="Abhydrolase_10"/>
    <property type="match status" value="1"/>
</dbReference>
<name>A0A934MYR0_9GAMM</name>
<dbReference type="EMBL" id="JAEMNX010000002">
    <property type="protein sequence ID" value="MBJ7536725.1"/>
    <property type="molecule type" value="Genomic_DNA"/>
</dbReference>
<protein>
    <recommendedName>
        <fullName evidence="2">Alpha/beta hydrolase domain-containing protein</fullName>
    </recommendedName>
</protein>
<evidence type="ECO:0000313" key="4">
    <source>
        <dbReference type="Proteomes" id="UP000628710"/>
    </source>
</evidence>
<evidence type="ECO:0000256" key="1">
    <source>
        <dbReference type="SAM" id="SignalP"/>
    </source>
</evidence>
<organism evidence="3 4">
    <name type="scientific">Marinomonas transparens</name>
    <dbReference type="NCBI Taxonomy" id="2795388"/>
    <lineage>
        <taxon>Bacteria</taxon>
        <taxon>Pseudomonadati</taxon>
        <taxon>Pseudomonadota</taxon>
        <taxon>Gammaproteobacteria</taxon>
        <taxon>Oceanospirillales</taxon>
        <taxon>Oceanospirillaceae</taxon>
        <taxon>Marinomonas</taxon>
    </lineage>
</organism>
<sequence>MNTMLINRKWLCTAFGIALTMSPLVTQAKVTNFSVTNTISPVFEGTRFGDVGAYERIDAIAELAIDPNSTRGKKIVDLEYAPVGKDGLVHYSTKVSVLRPIDPAKANGTVFYEVLNRGRNLSLALLNRASSLGMPETAQDAGDGFLMDNGYTLVWSGWQTDLPENKLKLNAPVLPSVTGLSREEFIFDKADPVVTANLTYPALDMDSKNATLTVRQNADDPRSTVAGLSFKYLSPTQIEITRPEGFDNGAIYEFIYRAKNAVPAGLAFAATADVVSFLRGSKGHDVVSPLKNIDNSIGLGLSQSGRFLRDFIYQGFNADEFSTKVFDGVITHIAGSRKTYTNYRFAKVGRYSRQHEDHDVQGDQFPFSYASSTDPLTGRTDGILKACRISNTCPKIMQTDTSTEFWQARAALMSTAPDGTEIKVPDEVRLYFLTGAPHFNVWGAVSKTDDVCQYPTNPISATPVMRALTSAMQDWTTNGTKPPASQYPNIRDGSLVALSELHLPNRMSDDMPVYNVLKVMDHSVIPPVAGKAYPVLVPQLDADGIAMGGVKVPRVAAPLGTYWGWNLRNEGYAKGNLCGLKGSFIAFAKEKGAIEADTRTSISERYGDVEGYVKVVKAKVKSLVDHGFMLPGDMDFVVQQAKKDFENL</sequence>